<evidence type="ECO:0000256" key="2">
    <source>
        <dbReference type="ARBA" id="ARBA00022803"/>
    </source>
</evidence>
<dbReference type="SUPFAM" id="SSF48452">
    <property type="entry name" value="TPR-like"/>
    <property type="match status" value="1"/>
</dbReference>
<dbReference type="AlphaFoldDB" id="A0A836GS77"/>
<dbReference type="Gene3D" id="1.25.40.10">
    <property type="entry name" value="Tetratricopeptide repeat domain"/>
    <property type="match status" value="1"/>
</dbReference>
<comment type="caution">
    <text evidence="5">The sequence shown here is derived from an EMBL/GenBank/DDBJ whole genome shotgun (WGS) entry which is preliminary data.</text>
</comment>
<dbReference type="SMART" id="SM00028">
    <property type="entry name" value="TPR"/>
    <property type="match status" value="1"/>
</dbReference>
<protein>
    <submittedName>
        <fullName evidence="5">Uncharacterized protein</fullName>
    </submittedName>
</protein>
<organism evidence="5 6">
    <name type="scientific">Leishmania enriettii</name>
    <dbReference type="NCBI Taxonomy" id="5663"/>
    <lineage>
        <taxon>Eukaryota</taxon>
        <taxon>Discoba</taxon>
        <taxon>Euglenozoa</taxon>
        <taxon>Kinetoplastea</taxon>
        <taxon>Metakinetoplastina</taxon>
        <taxon>Trypanosomatida</taxon>
        <taxon>Trypanosomatidae</taxon>
        <taxon>Leishmaniinae</taxon>
        <taxon>Leishmania</taxon>
    </lineage>
</organism>
<feature type="region of interest" description="Disordered" evidence="4">
    <location>
        <begin position="82"/>
        <end position="103"/>
    </location>
</feature>
<dbReference type="KEGG" id="lenr:94175350"/>
<dbReference type="FunFam" id="1.25.40.10:FF:001247">
    <property type="entry name" value="TPR repeat/Tetratricopeptide repeat"/>
    <property type="match status" value="1"/>
</dbReference>
<dbReference type="RefSeq" id="XP_067696153.1">
    <property type="nucleotide sequence ID" value="XM_067839840.1"/>
</dbReference>
<dbReference type="PROSITE" id="PS50005">
    <property type="entry name" value="TPR"/>
    <property type="match status" value="1"/>
</dbReference>
<evidence type="ECO:0000256" key="4">
    <source>
        <dbReference type="SAM" id="MobiDB-lite"/>
    </source>
</evidence>
<feature type="compositionally biased region" description="Low complexity" evidence="4">
    <location>
        <begin position="130"/>
        <end position="139"/>
    </location>
</feature>
<feature type="region of interest" description="Disordered" evidence="4">
    <location>
        <begin position="454"/>
        <end position="478"/>
    </location>
</feature>
<feature type="repeat" description="TPR" evidence="3">
    <location>
        <begin position="228"/>
        <end position="261"/>
    </location>
</feature>
<reference evidence="5 6" key="1">
    <citation type="submission" date="2021-02" db="EMBL/GenBank/DDBJ databases">
        <title>Leishmania (Mundinia) enrietti genome sequencing and assembly.</title>
        <authorList>
            <person name="Almutairi H."/>
            <person name="Gatherer D."/>
        </authorList>
    </citation>
    <scope>NUCLEOTIDE SEQUENCE [LARGE SCALE GENOMIC DNA]</scope>
    <source>
        <strain evidence="5">CUR178</strain>
    </source>
</reference>
<dbReference type="GeneID" id="94175350"/>
<feature type="region of interest" description="Disordered" evidence="4">
    <location>
        <begin position="33"/>
        <end position="57"/>
    </location>
</feature>
<name>A0A836GS77_LEIEN</name>
<keyword evidence="2 3" id="KW-0802">TPR repeat</keyword>
<dbReference type="GO" id="GO:0051879">
    <property type="term" value="F:Hsp90 protein binding"/>
    <property type="evidence" value="ECO:0007669"/>
    <property type="project" value="TreeGrafter"/>
</dbReference>
<dbReference type="InterPro" id="IPR011990">
    <property type="entry name" value="TPR-like_helical_dom_sf"/>
</dbReference>
<feature type="compositionally biased region" description="Low complexity" evidence="4">
    <location>
        <begin position="89"/>
        <end position="100"/>
    </location>
</feature>
<dbReference type="Proteomes" id="UP000674179">
    <property type="component" value="Chromosome 2"/>
</dbReference>
<feature type="compositionally biased region" description="Polar residues" evidence="4">
    <location>
        <begin position="35"/>
        <end position="44"/>
    </location>
</feature>
<accession>A0A836GS77</accession>
<dbReference type="OrthoDB" id="2423701at2759"/>
<evidence type="ECO:0000313" key="5">
    <source>
        <dbReference type="EMBL" id="KAG5487197.1"/>
    </source>
</evidence>
<evidence type="ECO:0000256" key="1">
    <source>
        <dbReference type="ARBA" id="ARBA00022737"/>
    </source>
</evidence>
<feature type="region of interest" description="Disordered" evidence="4">
    <location>
        <begin position="116"/>
        <end position="139"/>
    </location>
</feature>
<keyword evidence="6" id="KW-1185">Reference proteome</keyword>
<keyword evidence="1" id="KW-0677">Repeat</keyword>
<evidence type="ECO:0000256" key="3">
    <source>
        <dbReference type="PROSITE-ProRule" id="PRU00339"/>
    </source>
</evidence>
<dbReference type="EMBL" id="JAFHKP010000002">
    <property type="protein sequence ID" value="KAG5487197.1"/>
    <property type="molecule type" value="Genomic_DNA"/>
</dbReference>
<sequence>MSTAADRQAFLRLMGLTDADVADPDRQHRAMLRAQVSSSDNATAKAQRGAKHSWSNASSIAGLSHSASLGGDPTQSSFITITNTPRDTSPISASGPPSSSRLLFSTPRSVHWEEESIAATSRVSQSPHPAGASGSTAAAASEELKECGNRAFEAGAFREAAQHYTAAIEAFAAGTTHSGAEGLLLGALHSNRSAAYLQAAHEMPSAEDAYARALCDADRAVMLRPSWFKGYARQGDAYFKLRRYGAAAEAYEMALHLDPHNHTLTNALAESRQRQKRATREELELRRTMLSTTSTTSSFPSTMSGQIGNRAWGEGDPCGGVTASKQENTVHGVYDGGGRHSGQAQELWAKLKHEVEATVHEATGDAYRLQQLERFRARGSKGATPTALQSAGRATLVKHASALPAGAPASREMWEKNVAGSQVGVVPGTDVDAGGAAAAAEHRHVASASAFCATGVSSETQPRPRRRSSASPTAGGVAAAMATFDGPVQNARDVPYEFSSAAASAYQQRLLEAFRQRKAAHR</sequence>
<gene>
    <name evidence="5" type="ORF">CUR178_08210</name>
</gene>
<dbReference type="PANTHER" id="PTHR22904">
    <property type="entry name" value="TPR REPEAT CONTAINING PROTEIN"/>
    <property type="match status" value="1"/>
</dbReference>
<dbReference type="Pfam" id="PF00515">
    <property type="entry name" value="TPR_1"/>
    <property type="match status" value="1"/>
</dbReference>
<evidence type="ECO:0000313" key="6">
    <source>
        <dbReference type="Proteomes" id="UP000674179"/>
    </source>
</evidence>
<proteinExistence type="predicted"/>
<dbReference type="InterPro" id="IPR019734">
    <property type="entry name" value="TPR_rpt"/>
</dbReference>
<dbReference type="PANTHER" id="PTHR22904:SF534">
    <property type="match status" value="1"/>
</dbReference>
<feature type="compositionally biased region" description="Polar residues" evidence="4">
    <location>
        <begin position="118"/>
        <end position="127"/>
    </location>
</feature>